<evidence type="ECO:0000313" key="1">
    <source>
        <dbReference type="EMBL" id="KAK2152912.1"/>
    </source>
</evidence>
<keyword evidence="2" id="KW-1185">Reference proteome</keyword>
<reference evidence="1" key="1">
    <citation type="journal article" date="2023" name="Mol. Biol. Evol.">
        <title>Third-Generation Sequencing Reveals the Adaptive Role of the Epigenome in Three Deep-Sea Polychaetes.</title>
        <authorList>
            <person name="Perez M."/>
            <person name="Aroh O."/>
            <person name="Sun Y."/>
            <person name="Lan Y."/>
            <person name="Juniper S.K."/>
            <person name="Young C.R."/>
            <person name="Angers B."/>
            <person name="Qian P.Y."/>
        </authorList>
    </citation>
    <scope>NUCLEOTIDE SEQUENCE</scope>
    <source>
        <strain evidence="1">R07B-5</strain>
    </source>
</reference>
<proteinExistence type="predicted"/>
<dbReference type="SUPFAM" id="SSF52266">
    <property type="entry name" value="SGNH hydrolase"/>
    <property type="match status" value="1"/>
</dbReference>
<dbReference type="EMBL" id="JAODUO010002384">
    <property type="protein sequence ID" value="KAK2152912.1"/>
    <property type="molecule type" value="Genomic_DNA"/>
</dbReference>
<accession>A0AAD9JHL9</accession>
<sequence>MILMGSSHMRYKADDLITRCYSLPSTVPRKHESMTIGNIVFIWRRFLTDYEKLWTKYLSPLNISSGDIVFVQTGAWDLSQKKLDYILGPGLALFNKCLADIRDRLTGRGASLVVVTLPPYSDLSTNGDRGGRNNFAIAAFNSLITAAAVNLGLSVHDEFGVILPRCEEFVCYSHYLCRLSQDKKVHGPVGLVSSNMMLKGVCVAF</sequence>
<dbReference type="Gene3D" id="3.40.50.1110">
    <property type="entry name" value="SGNH hydrolase"/>
    <property type="match status" value="1"/>
</dbReference>
<gene>
    <name evidence="1" type="ORF">NP493_2390g00007</name>
</gene>
<protein>
    <submittedName>
        <fullName evidence="1">Uncharacterized protein</fullName>
    </submittedName>
</protein>
<comment type="caution">
    <text evidence="1">The sequence shown here is derived from an EMBL/GenBank/DDBJ whole genome shotgun (WGS) entry which is preliminary data.</text>
</comment>
<dbReference type="InterPro" id="IPR036514">
    <property type="entry name" value="SGNH_hydro_sf"/>
</dbReference>
<dbReference type="AlphaFoldDB" id="A0AAD9JHL9"/>
<name>A0AAD9JHL9_RIDPI</name>
<evidence type="ECO:0000313" key="2">
    <source>
        <dbReference type="Proteomes" id="UP001209878"/>
    </source>
</evidence>
<organism evidence="1 2">
    <name type="scientific">Ridgeia piscesae</name>
    <name type="common">Tubeworm</name>
    <dbReference type="NCBI Taxonomy" id="27915"/>
    <lineage>
        <taxon>Eukaryota</taxon>
        <taxon>Metazoa</taxon>
        <taxon>Spiralia</taxon>
        <taxon>Lophotrochozoa</taxon>
        <taxon>Annelida</taxon>
        <taxon>Polychaeta</taxon>
        <taxon>Sedentaria</taxon>
        <taxon>Canalipalpata</taxon>
        <taxon>Sabellida</taxon>
        <taxon>Siboglinidae</taxon>
        <taxon>Ridgeia</taxon>
    </lineage>
</organism>
<dbReference type="Proteomes" id="UP001209878">
    <property type="component" value="Unassembled WGS sequence"/>
</dbReference>